<evidence type="ECO:0000313" key="4">
    <source>
        <dbReference type="Proteomes" id="UP000053259"/>
    </source>
</evidence>
<accession>A0A0D1Z7B1</accession>
<dbReference type="InParanoid" id="A0A0D1Z7B1"/>
<gene>
    <name evidence="3" type="ORF">PV09_00777</name>
</gene>
<evidence type="ECO:0000256" key="2">
    <source>
        <dbReference type="SAM" id="MobiDB-lite"/>
    </source>
</evidence>
<evidence type="ECO:0000256" key="1">
    <source>
        <dbReference type="SAM" id="Coils"/>
    </source>
</evidence>
<protein>
    <submittedName>
        <fullName evidence="3">Uncharacterized protein</fullName>
    </submittedName>
</protein>
<keyword evidence="1" id="KW-0175">Coiled coil</keyword>
<dbReference type="EMBL" id="KN847530">
    <property type="protein sequence ID" value="KIW08852.1"/>
    <property type="molecule type" value="Genomic_DNA"/>
</dbReference>
<sequence length="520" mass="59033">MDQALRSPAVQRALPDLAGLHTTFGFDRFLASPPPTITSDPKSIRELFRGYAVQMERHERFTDLWKHQYANQLVNLRQLITAFDNRRLEIEEAAAHDESLAEDIETRMLGSLEFEDLYYFLACKTRTLYSDLQLRFVSDFITMDTVLHRRGGSSYAHAACTVRDFRNFLRAVWFHLLHPVIVRTIEASINHRKYQVLKANPLLPSWNLENTTQEERDSIQKYEKGLNLDASTMSTLFGRLEDVSALSIPALLMKVSAHELQLRDTLSEEQTSHASDRGSSAFVERARFATFEGDTKGHIASDLQEIGTQKPELRAESGHQRSKSDNASSRLSRRPDRRPKSSFVLLDNDSLRKTDVKAIDGGDSACYVTTGLSQLVPDDGRGRSSIQATSQSSEDRLPPSPEVPRQSARFCPSLSPCSYRMPFHGDEQFPHDPPTPPPKSASLLARAKERELEARLKRLERIEQETWRLQDALRQVQALQRENSRLQERLLLTSAPPSTPKGLFRRLSRARGRSPGKSLQ</sequence>
<dbReference type="AlphaFoldDB" id="A0A0D1Z7B1"/>
<feature type="region of interest" description="Disordered" evidence="2">
    <location>
        <begin position="490"/>
        <end position="520"/>
    </location>
</feature>
<dbReference type="HOGENOM" id="CLU_523983_0_0_1"/>
<name>A0A0D1Z7B1_9PEZI</name>
<feature type="region of interest" description="Disordered" evidence="2">
    <location>
        <begin position="373"/>
        <end position="408"/>
    </location>
</feature>
<feature type="coiled-coil region" evidence="1">
    <location>
        <begin position="445"/>
        <end position="489"/>
    </location>
</feature>
<dbReference type="GeneID" id="27308750"/>
<dbReference type="Proteomes" id="UP000053259">
    <property type="component" value="Unassembled WGS sequence"/>
</dbReference>
<reference evidence="3 4" key="1">
    <citation type="submission" date="2015-01" db="EMBL/GenBank/DDBJ databases">
        <title>The Genome Sequence of Ochroconis gallopava CBS43764.</title>
        <authorList>
            <consortium name="The Broad Institute Genomics Platform"/>
            <person name="Cuomo C."/>
            <person name="de Hoog S."/>
            <person name="Gorbushina A."/>
            <person name="Stielow B."/>
            <person name="Teixiera M."/>
            <person name="Abouelleil A."/>
            <person name="Chapman S.B."/>
            <person name="Priest M."/>
            <person name="Young S.K."/>
            <person name="Wortman J."/>
            <person name="Nusbaum C."/>
            <person name="Birren B."/>
        </authorList>
    </citation>
    <scope>NUCLEOTIDE SEQUENCE [LARGE SCALE GENOMIC DNA]</scope>
    <source>
        <strain evidence="3 4">CBS 43764</strain>
    </source>
</reference>
<feature type="compositionally biased region" description="Basic and acidic residues" evidence="2">
    <location>
        <begin position="311"/>
        <end position="324"/>
    </location>
</feature>
<proteinExistence type="predicted"/>
<keyword evidence="4" id="KW-1185">Reference proteome</keyword>
<organism evidence="3 4">
    <name type="scientific">Verruconis gallopava</name>
    <dbReference type="NCBI Taxonomy" id="253628"/>
    <lineage>
        <taxon>Eukaryota</taxon>
        <taxon>Fungi</taxon>
        <taxon>Dikarya</taxon>
        <taxon>Ascomycota</taxon>
        <taxon>Pezizomycotina</taxon>
        <taxon>Dothideomycetes</taxon>
        <taxon>Pleosporomycetidae</taxon>
        <taxon>Venturiales</taxon>
        <taxon>Sympoventuriaceae</taxon>
        <taxon>Verruconis</taxon>
    </lineage>
</organism>
<feature type="region of interest" description="Disordered" evidence="2">
    <location>
        <begin position="422"/>
        <end position="441"/>
    </location>
</feature>
<dbReference type="OrthoDB" id="3922801at2759"/>
<feature type="compositionally biased region" description="Basic residues" evidence="2">
    <location>
        <begin position="503"/>
        <end position="514"/>
    </location>
</feature>
<evidence type="ECO:0000313" key="3">
    <source>
        <dbReference type="EMBL" id="KIW08852.1"/>
    </source>
</evidence>
<dbReference type="VEuPathDB" id="FungiDB:PV09_00777"/>
<dbReference type="RefSeq" id="XP_016218721.1">
    <property type="nucleotide sequence ID" value="XM_016353568.1"/>
</dbReference>
<feature type="region of interest" description="Disordered" evidence="2">
    <location>
        <begin position="311"/>
        <end position="345"/>
    </location>
</feature>